<dbReference type="Proteomes" id="UP001381693">
    <property type="component" value="Unassembled WGS sequence"/>
</dbReference>
<dbReference type="AlphaFoldDB" id="A0AAN8XIP0"/>
<feature type="compositionally biased region" description="Polar residues" evidence="1">
    <location>
        <begin position="1"/>
        <end position="23"/>
    </location>
</feature>
<evidence type="ECO:0000313" key="2">
    <source>
        <dbReference type="EMBL" id="KAK7067529.1"/>
    </source>
</evidence>
<feature type="region of interest" description="Disordered" evidence="1">
    <location>
        <begin position="1"/>
        <end position="49"/>
    </location>
</feature>
<proteinExistence type="predicted"/>
<organism evidence="3 4">
    <name type="scientific">Halocaridina rubra</name>
    <name type="common">Hawaiian red shrimp</name>
    <dbReference type="NCBI Taxonomy" id="373956"/>
    <lineage>
        <taxon>Eukaryota</taxon>
        <taxon>Metazoa</taxon>
        <taxon>Ecdysozoa</taxon>
        <taxon>Arthropoda</taxon>
        <taxon>Crustacea</taxon>
        <taxon>Multicrustacea</taxon>
        <taxon>Malacostraca</taxon>
        <taxon>Eumalacostraca</taxon>
        <taxon>Eucarida</taxon>
        <taxon>Decapoda</taxon>
        <taxon>Pleocyemata</taxon>
        <taxon>Caridea</taxon>
        <taxon>Atyoidea</taxon>
        <taxon>Atyidae</taxon>
        <taxon>Halocaridina</taxon>
    </lineage>
</organism>
<evidence type="ECO:0000256" key="1">
    <source>
        <dbReference type="SAM" id="MobiDB-lite"/>
    </source>
</evidence>
<evidence type="ECO:0000313" key="3">
    <source>
        <dbReference type="EMBL" id="KAK7079964.1"/>
    </source>
</evidence>
<dbReference type="EMBL" id="JAXCGZ010018113">
    <property type="protein sequence ID" value="KAK7067529.1"/>
    <property type="molecule type" value="Genomic_DNA"/>
</dbReference>
<reference evidence="3 4" key="1">
    <citation type="submission" date="2023-11" db="EMBL/GenBank/DDBJ databases">
        <title>Halocaridina rubra genome assembly.</title>
        <authorList>
            <person name="Smith C."/>
        </authorList>
    </citation>
    <scope>NUCLEOTIDE SEQUENCE [LARGE SCALE GENOMIC DNA]</scope>
    <source>
        <strain evidence="3">EP-1</strain>
        <tissue evidence="3">Whole</tissue>
    </source>
</reference>
<accession>A0AAN8XIP0</accession>
<keyword evidence="4" id="KW-1185">Reference proteome</keyword>
<gene>
    <name evidence="2" type="ORF">SK128_005486</name>
    <name evidence="3" type="ORF">SK128_010066</name>
</gene>
<protein>
    <submittedName>
        <fullName evidence="3">Uncharacterized protein</fullName>
    </submittedName>
</protein>
<evidence type="ECO:0000313" key="4">
    <source>
        <dbReference type="Proteomes" id="UP001381693"/>
    </source>
</evidence>
<name>A0AAN8XIP0_HALRR</name>
<dbReference type="EMBL" id="JAXCGZ010006237">
    <property type="protein sequence ID" value="KAK7079964.1"/>
    <property type="molecule type" value="Genomic_DNA"/>
</dbReference>
<sequence>MDLSSETVSLAASDANATATTPRDTLPDPLNDSHYSDAHTAPWPPWTRRSSCQSQSVVSCSTVSKSGPPLCNSDGEEGAWWAATWARGSWEGMTAPSPTPESLNRIRETRVRMTPVPRI</sequence>
<comment type="caution">
    <text evidence="3">The sequence shown here is derived from an EMBL/GenBank/DDBJ whole genome shotgun (WGS) entry which is preliminary data.</text>
</comment>